<evidence type="ECO:0000259" key="4">
    <source>
        <dbReference type="Pfam" id="PF01593"/>
    </source>
</evidence>
<evidence type="ECO:0000256" key="1">
    <source>
        <dbReference type="ARBA" id="ARBA00037217"/>
    </source>
</evidence>
<evidence type="ECO:0000256" key="2">
    <source>
        <dbReference type="ARBA" id="ARBA00038825"/>
    </source>
</evidence>
<dbReference type="AlphaFoldDB" id="A0A846RZN2"/>
<dbReference type="PANTHER" id="PTHR10668">
    <property type="entry name" value="PHYTOENE DEHYDROGENASE"/>
    <property type="match status" value="1"/>
</dbReference>
<dbReference type="InterPro" id="IPR002937">
    <property type="entry name" value="Amino_oxidase"/>
</dbReference>
<gene>
    <name evidence="5" type="ORF">BJ994_002717</name>
</gene>
<organism evidence="5 6">
    <name type="scientific">Arthrobacter pigmenti</name>
    <dbReference type="NCBI Taxonomy" id="271432"/>
    <lineage>
        <taxon>Bacteria</taxon>
        <taxon>Bacillati</taxon>
        <taxon>Actinomycetota</taxon>
        <taxon>Actinomycetes</taxon>
        <taxon>Micrococcales</taxon>
        <taxon>Micrococcaceae</taxon>
        <taxon>Arthrobacter</taxon>
    </lineage>
</organism>
<sequence>MTQRYDAIVVGGGHNGLVAASYLARAGESVLVLEARDIVGGPAGAFEFLPGYRTSFANSPGSFERRVLTDLELHKYGLEFIRPDPTLVHAFPSNPFIGYRDRRLVHDQLNRFVPGEADRYQELLASLEELGRQLGVSLFSPSPTIEALDERMANSGHASLYQRVFHGSLADLLDESLKSTEAKALLGMIALNGNMLPPTQSGSAVGLMLRPISMASGSDFEVTASPLRGSSGLPVGGIGAIVDAIAAGLRAHGGEIICSAPVTRILHDGDRVSGVVTESGDEYIAPVVISAIDPQLTGSLLVDDPTPTSDLLSEEADSGSAFKIVLALDGQPEYADLPDGLSTAQACAAQFRIAPSFEYIEQSISDGLAGRPTSSPIIWGLLLSETSPHLAPKGRGLLSINAWHAPYELAEGEWDESRTETFGQVCIDQVSTLMPRIRDYIIDHRFMSPVEVESITRLPKANITHGDMTLESLFGNRPNRGLHDYRTWLRGLYLGCAGSWPGGYFTGVPGFGASHAVLADKVSARPLRVGADDVD</sequence>
<reference evidence="5 6" key="1">
    <citation type="submission" date="2020-03" db="EMBL/GenBank/DDBJ databases">
        <title>Sequencing the genomes of 1000 actinobacteria strains.</title>
        <authorList>
            <person name="Klenk H.-P."/>
        </authorList>
    </citation>
    <scope>NUCLEOTIDE SEQUENCE [LARGE SCALE GENOMIC DNA]</scope>
    <source>
        <strain evidence="5 6">DSM 16403</strain>
    </source>
</reference>
<dbReference type="SUPFAM" id="SSF51905">
    <property type="entry name" value="FAD/NAD(P)-binding domain"/>
    <property type="match status" value="1"/>
</dbReference>
<dbReference type="EMBL" id="JAATJL010000001">
    <property type="protein sequence ID" value="NJC23641.1"/>
    <property type="molecule type" value="Genomic_DNA"/>
</dbReference>
<dbReference type="RefSeq" id="WP_167994904.1">
    <property type="nucleotide sequence ID" value="NZ_JAATJL010000001.1"/>
</dbReference>
<feature type="domain" description="Amine oxidase" evidence="4">
    <location>
        <begin position="16"/>
        <end position="435"/>
    </location>
</feature>
<dbReference type="PANTHER" id="PTHR10668:SF103">
    <property type="entry name" value="PYRIDINE NUCLEOTIDE-DISULFIDE OXIDOREDUCTASE DOMAIN-CONTAINING PROTEIN 2"/>
    <property type="match status" value="1"/>
</dbReference>
<accession>A0A846RZN2</accession>
<dbReference type="InterPro" id="IPR036188">
    <property type="entry name" value="FAD/NAD-bd_sf"/>
</dbReference>
<proteinExistence type="predicted"/>
<protein>
    <recommendedName>
        <fullName evidence="3">Pyridine nucleotide-disulfide oxidoreductase domain-containing protein 2</fullName>
    </recommendedName>
</protein>
<comment type="function">
    <text evidence="1">Probable oxidoreductase that may play a role as regulator of mitochondrial function.</text>
</comment>
<comment type="subunit">
    <text evidence="2">Interacts with COX5B; this interaction may contribute to localize PYROXD2 to the inner face of the inner mitochondrial membrane.</text>
</comment>
<evidence type="ECO:0000313" key="5">
    <source>
        <dbReference type="EMBL" id="NJC23641.1"/>
    </source>
</evidence>
<evidence type="ECO:0000313" key="6">
    <source>
        <dbReference type="Proteomes" id="UP000547458"/>
    </source>
</evidence>
<evidence type="ECO:0000256" key="3">
    <source>
        <dbReference type="ARBA" id="ARBA00040298"/>
    </source>
</evidence>
<keyword evidence="6" id="KW-1185">Reference proteome</keyword>
<dbReference type="Proteomes" id="UP000547458">
    <property type="component" value="Unassembled WGS sequence"/>
</dbReference>
<dbReference type="Pfam" id="PF01593">
    <property type="entry name" value="Amino_oxidase"/>
    <property type="match status" value="1"/>
</dbReference>
<dbReference type="GO" id="GO:0016491">
    <property type="term" value="F:oxidoreductase activity"/>
    <property type="evidence" value="ECO:0007669"/>
    <property type="project" value="InterPro"/>
</dbReference>
<dbReference type="Gene3D" id="3.50.50.60">
    <property type="entry name" value="FAD/NAD(P)-binding domain"/>
    <property type="match status" value="2"/>
</dbReference>
<comment type="caution">
    <text evidence="5">The sequence shown here is derived from an EMBL/GenBank/DDBJ whole genome shotgun (WGS) entry which is preliminary data.</text>
</comment>
<name>A0A846RZN2_9MICC</name>